<evidence type="ECO:0000313" key="3">
    <source>
        <dbReference type="Proteomes" id="UP000029381"/>
    </source>
</evidence>
<gene>
    <name evidence="2" type="ORF">TMU3MR103_1686</name>
</gene>
<dbReference type="GO" id="GO:0008080">
    <property type="term" value="F:N-acetyltransferase activity"/>
    <property type="evidence" value="ECO:0007669"/>
    <property type="project" value="InterPro"/>
</dbReference>
<keyword evidence="2" id="KW-0808">Transferase</keyword>
<dbReference type="InterPro" id="IPR051556">
    <property type="entry name" value="N-term/lysine_N-AcTrnsfr"/>
</dbReference>
<evidence type="ECO:0000313" key="2">
    <source>
        <dbReference type="EMBL" id="KFN90089.1"/>
    </source>
</evidence>
<comment type="caution">
    <text evidence="2">The sequence shown here is derived from an EMBL/GenBank/DDBJ whole genome shotgun (WGS) entry which is preliminary data.</text>
</comment>
<evidence type="ECO:0000259" key="1">
    <source>
        <dbReference type="PROSITE" id="PS51186"/>
    </source>
</evidence>
<name>A0A091BZE3_9ENTE</name>
<dbReference type="InterPro" id="IPR016181">
    <property type="entry name" value="Acyl_CoA_acyltransferase"/>
</dbReference>
<accession>A0A091BZE3</accession>
<dbReference type="NCBIfam" id="TIGR01575">
    <property type="entry name" value="rimI"/>
    <property type="match status" value="1"/>
</dbReference>
<dbReference type="EMBL" id="JPVT01000178">
    <property type="protein sequence ID" value="KFN90089.1"/>
    <property type="molecule type" value="Genomic_DNA"/>
</dbReference>
<keyword evidence="2" id="KW-0012">Acyltransferase</keyword>
<keyword evidence="2" id="KW-0687">Ribonucleoprotein</keyword>
<dbReference type="EC" id="2.3.1.-" evidence="2"/>
<sequence>MLKRFRSAFSAFHHKERYMSHEQEIAEKKYVVREITSEDIKDLLKLEREVYTGETPWPRSAFLTELHSSYSHLYLCVLYQNKIVAFIGGRVFFGDTHITHIAVHPDFQRLGIASFLLQEIEAFAYRQHCQTLSLEVRISNIDAKRLYRKSGYEAKKRLANYYRKGNEDALYMVKRVE</sequence>
<dbReference type="AlphaFoldDB" id="A0A091BZE3"/>
<dbReference type="Proteomes" id="UP000029381">
    <property type="component" value="Unassembled WGS sequence"/>
</dbReference>
<dbReference type="CDD" id="cd04301">
    <property type="entry name" value="NAT_SF"/>
    <property type="match status" value="1"/>
</dbReference>
<protein>
    <submittedName>
        <fullName evidence="2">Ribosomal protein S18p-alanine acetyltransferase</fullName>
        <ecNumber evidence="2">2.3.1.-</ecNumber>
    </submittedName>
</protein>
<keyword evidence="3" id="KW-1185">Reference proteome</keyword>
<dbReference type="PANTHER" id="PTHR42919">
    <property type="entry name" value="N-ALPHA-ACETYLTRANSFERASE"/>
    <property type="match status" value="1"/>
</dbReference>
<dbReference type="PROSITE" id="PS51186">
    <property type="entry name" value="GNAT"/>
    <property type="match status" value="1"/>
</dbReference>
<feature type="domain" description="N-acetyltransferase" evidence="1">
    <location>
        <begin position="30"/>
        <end position="177"/>
    </location>
</feature>
<dbReference type="PATRIC" id="fig|1302648.3.peg.1648"/>
<organism evidence="2 3">
    <name type="scientific">Tetragenococcus muriaticus 3MR10-3</name>
    <dbReference type="NCBI Taxonomy" id="1302648"/>
    <lineage>
        <taxon>Bacteria</taxon>
        <taxon>Bacillati</taxon>
        <taxon>Bacillota</taxon>
        <taxon>Bacilli</taxon>
        <taxon>Lactobacillales</taxon>
        <taxon>Enterococcaceae</taxon>
        <taxon>Tetragenococcus</taxon>
    </lineage>
</organism>
<dbReference type="Pfam" id="PF00583">
    <property type="entry name" value="Acetyltransf_1"/>
    <property type="match status" value="1"/>
</dbReference>
<dbReference type="PANTHER" id="PTHR42919:SF35">
    <property type="entry name" value="N-ACETYLTRANSFERASE DOMAIN-CONTAINING PROTEIN"/>
    <property type="match status" value="1"/>
</dbReference>
<proteinExistence type="predicted"/>
<dbReference type="InterPro" id="IPR000182">
    <property type="entry name" value="GNAT_dom"/>
</dbReference>
<dbReference type="GO" id="GO:0005840">
    <property type="term" value="C:ribosome"/>
    <property type="evidence" value="ECO:0007669"/>
    <property type="project" value="UniProtKB-KW"/>
</dbReference>
<reference evidence="2 3" key="1">
    <citation type="submission" date="2014-08" db="EMBL/GenBank/DDBJ databases">
        <title>Genome sequence of Tetragenococcus muriaticus.</title>
        <authorList>
            <person name="Chuea-nongthon C."/>
            <person name="Rodtong S."/>
            <person name="Yongsawatdigul J."/>
            <person name="Steele J.L."/>
            <person name="Liu X.-y."/>
            <person name="Speers J."/>
            <person name="Glasner J.D."/>
            <person name="Neeno-Eckwall E.C."/>
        </authorList>
    </citation>
    <scope>NUCLEOTIDE SEQUENCE [LARGE SCALE GENOMIC DNA]</scope>
    <source>
        <strain evidence="2 3">3MR10-3</strain>
    </source>
</reference>
<dbReference type="Gene3D" id="3.40.630.30">
    <property type="match status" value="1"/>
</dbReference>
<keyword evidence="2" id="KW-0689">Ribosomal protein</keyword>
<dbReference type="InterPro" id="IPR006464">
    <property type="entry name" value="AcTrfase_RimI/Ard1"/>
</dbReference>
<dbReference type="SUPFAM" id="SSF55729">
    <property type="entry name" value="Acyl-CoA N-acyltransferases (Nat)"/>
    <property type="match status" value="1"/>
</dbReference>